<dbReference type="EMBL" id="AZMM01018548">
    <property type="protein sequence ID" value="ETJ19147.1"/>
    <property type="molecule type" value="Genomic_DNA"/>
</dbReference>
<comment type="caution">
    <text evidence="1">The sequence shown here is derived from an EMBL/GenBank/DDBJ whole genome shotgun (WGS) entry which is preliminary data.</text>
</comment>
<gene>
    <name evidence="1" type="ORF">Q604_UNBC18548G0019</name>
</gene>
<protein>
    <submittedName>
        <fullName evidence="1">Uncharacterized protein</fullName>
    </submittedName>
</protein>
<accession>W1WLQ2</accession>
<dbReference type="AlphaFoldDB" id="W1WLQ2"/>
<organism evidence="1">
    <name type="scientific">human gut metagenome</name>
    <dbReference type="NCBI Taxonomy" id="408170"/>
    <lineage>
        <taxon>unclassified sequences</taxon>
        <taxon>metagenomes</taxon>
        <taxon>organismal metagenomes</taxon>
    </lineage>
</organism>
<evidence type="ECO:0000313" key="1">
    <source>
        <dbReference type="EMBL" id="ETJ19147.1"/>
    </source>
</evidence>
<reference evidence="1" key="1">
    <citation type="submission" date="2013-12" db="EMBL/GenBank/DDBJ databases">
        <title>A Varibaculum cambriense genome reconstructed from a premature infant gut community with otherwise low bacterial novelty that shifts toward anaerobic metabolism during the third week of life.</title>
        <authorList>
            <person name="Brown C.T."/>
            <person name="Sharon I."/>
            <person name="Thomas B.C."/>
            <person name="Castelle C.J."/>
            <person name="Morowitz M.J."/>
            <person name="Banfield J.F."/>
        </authorList>
    </citation>
    <scope>NUCLEOTIDE SEQUENCE</scope>
</reference>
<sequence>MEFSDGYYRLDQNDHNFCECEKSLQECKNDLIDVNKIKEERTILLKDIYSYLGIQNFLRITKILSSCVYSYFPNEEKVEECKKYDIHHCAECWEKVIREMKV</sequence>
<proteinExistence type="predicted"/>
<name>W1WLQ2_9ZZZZ</name>